<dbReference type="InterPro" id="IPR013105">
    <property type="entry name" value="TPR_2"/>
</dbReference>
<keyword evidence="1" id="KW-0677">Repeat</keyword>
<dbReference type="AlphaFoldDB" id="A0A163IT09"/>
<gene>
    <name evidence="8" type="primary">ABSGL_00352.1 scaffold 492</name>
</gene>
<organism evidence="8">
    <name type="scientific">Absidia glauca</name>
    <name type="common">Pin mould</name>
    <dbReference type="NCBI Taxonomy" id="4829"/>
    <lineage>
        <taxon>Eukaryota</taxon>
        <taxon>Fungi</taxon>
        <taxon>Fungi incertae sedis</taxon>
        <taxon>Mucoromycota</taxon>
        <taxon>Mucoromycotina</taxon>
        <taxon>Mucoromycetes</taxon>
        <taxon>Mucorales</taxon>
        <taxon>Cunninghamellaceae</taxon>
        <taxon>Absidia</taxon>
    </lineage>
</organism>
<dbReference type="Pfam" id="PF07719">
    <property type="entry name" value="TPR_2"/>
    <property type="match status" value="1"/>
</dbReference>
<feature type="domain" description="RNA-polymerase II-associated protein 3-like C-terminal" evidence="7">
    <location>
        <begin position="322"/>
        <end position="413"/>
    </location>
</feature>
<keyword evidence="9" id="KW-1185">Reference proteome</keyword>
<dbReference type="Pfam" id="PF13414">
    <property type="entry name" value="TPR_11"/>
    <property type="match status" value="1"/>
</dbReference>
<feature type="region of interest" description="Disordered" evidence="6">
    <location>
        <begin position="241"/>
        <end position="316"/>
    </location>
</feature>
<dbReference type="STRING" id="4829.A0A163IT09"/>
<feature type="repeat" description="TPR" evidence="5">
    <location>
        <begin position="150"/>
        <end position="183"/>
    </location>
</feature>
<dbReference type="InParanoid" id="A0A163IT09"/>
<dbReference type="EMBL" id="LT550136">
    <property type="protein sequence ID" value="SAL95053.1"/>
    <property type="molecule type" value="Genomic_DNA"/>
</dbReference>
<sequence>MANSSNPLIWDNLRSWQADISEKDTLLNKRKPLRDPVLPAIRQPIDFDFDQKKPVGLNALKSNKTTSNTNTSGRPSKAQEKALSAKEKGNACFQQQQFQQAIRHYSEAIELDPTNAIYFVNRAMAHLKLKNYLQAEQDCTKCLELQPTHVKALWRRGIALRALGRSKEARKDFERALQIEPGNKLILEELDKLGPVDQIKQQHTAKKPSTLRTLPINVIDEAYIDDTTNEDGASYKKKIQSTTAATTSEKSTSSKITPSASTASKTPTSSTIVPTASATPVTPTSSTASSKIIPTTNTASVSSTPPPVAPTNTLSPLKLTCPRTNYEFERDWKACKRRGDDVIYQYLQCIPPTSYAALFKSSLEPDQFEKMIDIIHRYYIREKPDDEVLQILQGLGSIGRLDMLVMFLDKKSKQALESIFSKLSTQIPKPTLLPLASRFSVKLP</sequence>
<dbReference type="SMART" id="SM00028">
    <property type="entry name" value="TPR"/>
    <property type="match status" value="3"/>
</dbReference>
<name>A0A163IT09_ABSGL</name>
<evidence type="ECO:0000256" key="1">
    <source>
        <dbReference type="ARBA" id="ARBA00022737"/>
    </source>
</evidence>
<dbReference type="InterPro" id="IPR025986">
    <property type="entry name" value="RPAP3-like_C"/>
</dbReference>
<dbReference type="OrthoDB" id="629492at2759"/>
<dbReference type="Gene3D" id="1.25.40.10">
    <property type="entry name" value="Tetratricopeptide repeat domain"/>
    <property type="match status" value="1"/>
</dbReference>
<dbReference type="PANTHER" id="PTHR46423:SF1">
    <property type="entry name" value="RNA POLYMERASE II-ASSOCIATED PROTEIN 3"/>
    <property type="match status" value="1"/>
</dbReference>
<evidence type="ECO:0000313" key="8">
    <source>
        <dbReference type="EMBL" id="SAL95053.1"/>
    </source>
</evidence>
<feature type="compositionally biased region" description="Low complexity" evidence="6">
    <location>
        <begin position="241"/>
        <end position="303"/>
    </location>
</feature>
<evidence type="ECO:0000259" key="7">
    <source>
        <dbReference type="Pfam" id="PF13877"/>
    </source>
</evidence>
<dbReference type="Pfam" id="PF13877">
    <property type="entry name" value="RPAP3_C"/>
    <property type="match status" value="1"/>
</dbReference>
<evidence type="ECO:0000256" key="5">
    <source>
        <dbReference type="PROSITE-ProRule" id="PRU00339"/>
    </source>
</evidence>
<dbReference type="InterPro" id="IPR019734">
    <property type="entry name" value="TPR_rpt"/>
</dbReference>
<protein>
    <recommendedName>
        <fullName evidence="4">RNA polymerase II-associated protein 3</fullName>
    </recommendedName>
</protein>
<dbReference type="SUPFAM" id="SSF48452">
    <property type="entry name" value="TPR-like"/>
    <property type="match status" value="1"/>
</dbReference>
<evidence type="ECO:0000256" key="2">
    <source>
        <dbReference type="ARBA" id="ARBA00022803"/>
    </source>
</evidence>
<dbReference type="InterPro" id="IPR051966">
    <property type="entry name" value="RPAP3"/>
</dbReference>
<dbReference type="InterPro" id="IPR011990">
    <property type="entry name" value="TPR-like_helical_dom_sf"/>
</dbReference>
<feature type="compositionally biased region" description="Low complexity" evidence="6">
    <location>
        <begin position="61"/>
        <end position="72"/>
    </location>
</feature>
<evidence type="ECO:0000313" key="9">
    <source>
        <dbReference type="Proteomes" id="UP000078561"/>
    </source>
</evidence>
<dbReference type="PROSITE" id="PS50005">
    <property type="entry name" value="TPR"/>
    <property type="match status" value="2"/>
</dbReference>
<evidence type="ECO:0000256" key="6">
    <source>
        <dbReference type="SAM" id="MobiDB-lite"/>
    </source>
</evidence>
<dbReference type="Proteomes" id="UP000078561">
    <property type="component" value="Unassembled WGS sequence"/>
</dbReference>
<accession>A0A163IT09</accession>
<keyword evidence="2 5" id="KW-0802">TPR repeat</keyword>
<proteinExistence type="inferred from homology"/>
<evidence type="ECO:0000256" key="4">
    <source>
        <dbReference type="ARBA" id="ARBA00040133"/>
    </source>
</evidence>
<dbReference type="PANTHER" id="PTHR46423">
    <property type="entry name" value="RNA POLYMERASE II-ASSOCIATED PROTEIN 3"/>
    <property type="match status" value="1"/>
</dbReference>
<comment type="similarity">
    <text evidence="3">Belongs to the RPAP3 family.</text>
</comment>
<dbReference type="GO" id="GO:0101031">
    <property type="term" value="C:protein folding chaperone complex"/>
    <property type="evidence" value="ECO:0007669"/>
    <property type="project" value="TreeGrafter"/>
</dbReference>
<feature type="repeat" description="TPR" evidence="5">
    <location>
        <begin position="82"/>
        <end position="115"/>
    </location>
</feature>
<reference evidence="8" key="1">
    <citation type="submission" date="2016-04" db="EMBL/GenBank/DDBJ databases">
        <authorList>
            <person name="Evans L.H."/>
            <person name="Alamgir A."/>
            <person name="Owens N."/>
            <person name="Weber N.D."/>
            <person name="Virtaneva K."/>
            <person name="Barbian K."/>
            <person name="Babar A."/>
            <person name="Rosenke K."/>
        </authorList>
    </citation>
    <scope>NUCLEOTIDE SEQUENCE [LARGE SCALE GENOMIC DNA]</scope>
    <source>
        <strain evidence="8">CBS 101.48</strain>
    </source>
</reference>
<feature type="region of interest" description="Disordered" evidence="6">
    <location>
        <begin position="60"/>
        <end position="85"/>
    </location>
</feature>
<dbReference type="OMA" id="CVHMNTG"/>
<evidence type="ECO:0000256" key="3">
    <source>
        <dbReference type="ARBA" id="ARBA00038275"/>
    </source>
</evidence>